<keyword evidence="2" id="KW-1185">Reference proteome</keyword>
<dbReference type="EMBL" id="CM056811">
    <property type="protein sequence ID" value="KAJ8636148.1"/>
    <property type="molecule type" value="Genomic_DNA"/>
</dbReference>
<gene>
    <name evidence="1" type="ORF">MRB53_010415</name>
</gene>
<proteinExistence type="predicted"/>
<organism evidence="1 2">
    <name type="scientific">Persea americana</name>
    <name type="common">Avocado</name>
    <dbReference type="NCBI Taxonomy" id="3435"/>
    <lineage>
        <taxon>Eukaryota</taxon>
        <taxon>Viridiplantae</taxon>
        <taxon>Streptophyta</taxon>
        <taxon>Embryophyta</taxon>
        <taxon>Tracheophyta</taxon>
        <taxon>Spermatophyta</taxon>
        <taxon>Magnoliopsida</taxon>
        <taxon>Magnoliidae</taxon>
        <taxon>Laurales</taxon>
        <taxon>Lauraceae</taxon>
        <taxon>Persea</taxon>
    </lineage>
</organism>
<name>A0ACC2LSJ2_PERAE</name>
<comment type="caution">
    <text evidence="1">The sequence shown here is derived from an EMBL/GenBank/DDBJ whole genome shotgun (WGS) entry which is preliminary data.</text>
</comment>
<accession>A0ACC2LSJ2</accession>
<dbReference type="Proteomes" id="UP001234297">
    <property type="component" value="Chromosome 3"/>
</dbReference>
<protein>
    <submittedName>
        <fullName evidence="1">Uncharacterized protein</fullName>
    </submittedName>
</protein>
<sequence>MANKFQPKSYPYLFIGYSSKHKGYRCYHPPTKKIYISRHVVFDENVLPYTNDASMSSSIQEPSSISTYYEFLKPQSRQASSSLSSSTAAHISAPVTTNQDVFLQNEHVTDVGSLTVPTTLEHSVLPMDPIEVSHDMILETHHNMHQVVEPNRKQVVEPKEDWNDGLTKDQTEEPTEDRIIVSSDSQQHYAENYTAGSDQCSSSHPAHQGVHDKSITSAIGSFNTDARGADLHHSDATHTLTKSTAIGPLNTDTYGADLNYSNHAHPLPKSARDGAGLPGNISIELPLATTSEPMAHTTTKQNASRRKM</sequence>
<reference evidence="1 2" key="1">
    <citation type="journal article" date="2022" name="Hortic Res">
        <title>A haplotype resolved chromosomal level avocado genome allows analysis of novel avocado genes.</title>
        <authorList>
            <person name="Nath O."/>
            <person name="Fletcher S.J."/>
            <person name="Hayward A."/>
            <person name="Shaw L.M."/>
            <person name="Masouleh A.K."/>
            <person name="Furtado A."/>
            <person name="Henry R.J."/>
            <person name="Mitter N."/>
        </authorList>
    </citation>
    <scope>NUCLEOTIDE SEQUENCE [LARGE SCALE GENOMIC DNA]</scope>
    <source>
        <strain evidence="2">cv. Hass</strain>
    </source>
</reference>
<evidence type="ECO:0000313" key="2">
    <source>
        <dbReference type="Proteomes" id="UP001234297"/>
    </source>
</evidence>
<evidence type="ECO:0000313" key="1">
    <source>
        <dbReference type="EMBL" id="KAJ8636148.1"/>
    </source>
</evidence>